<keyword evidence="2" id="KW-0808">Transferase</keyword>
<dbReference type="AlphaFoldDB" id="A0A1H2JSW1"/>
<dbReference type="GO" id="GO:0016779">
    <property type="term" value="F:nucleotidyltransferase activity"/>
    <property type="evidence" value="ECO:0007669"/>
    <property type="project" value="InterPro"/>
</dbReference>
<gene>
    <name evidence="2" type="ORF">SAMN04488548_1342467</name>
</gene>
<dbReference type="STRING" id="158898.SAMN04488548_1342467"/>
<dbReference type="Pfam" id="PF01909">
    <property type="entry name" value="NTP_transf_2"/>
    <property type="match status" value="1"/>
</dbReference>
<accession>A0A1H2JSW1</accession>
<evidence type="ECO:0000259" key="1">
    <source>
        <dbReference type="Pfam" id="PF01909"/>
    </source>
</evidence>
<dbReference type="InterPro" id="IPR036390">
    <property type="entry name" value="WH_DNA-bd_sf"/>
</dbReference>
<proteinExistence type="predicted"/>
<dbReference type="Proteomes" id="UP000183180">
    <property type="component" value="Unassembled WGS sequence"/>
</dbReference>
<dbReference type="SUPFAM" id="SSF46785">
    <property type="entry name" value="Winged helix' DNA-binding domain"/>
    <property type="match status" value="1"/>
</dbReference>
<protein>
    <submittedName>
        <fullName evidence="2">Nucleotidyltransferase domain-containing protein</fullName>
    </submittedName>
</protein>
<sequence length="288" mass="30547">MGSGAGVGAHDVGHWPMGAGSRRGSAVICLPGPVGQSGDVLPADGAAYGWPTRGGGARPCSRSPTIVVLLSLSLEKGWVMQLNKPFATVTPTLDGDVLAVLASADVTFTISQVQRILGTASGEGIRKVLNRLSAQGVVLHDEVGRTHTYRLNPEHLAAPPIMALSRLNSTFLDRLEQHLVAWEAALRYAAVFGSAATGRMRPDSDIDVLLVRATDSEDDAWDQRVTELARLVTAWTGNDGRIVEYAEDELRAAVAAGEPLLDDVSKQGVTVAGTHAWFAAQLRPARWS</sequence>
<dbReference type="EMBL" id="FNLM01000034">
    <property type="protein sequence ID" value="SDU59477.1"/>
    <property type="molecule type" value="Genomic_DNA"/>
</dbReference>
<organism evidence="2 3">
    <name type="scientific">Gordonia westfalica</name>
    <dbReference type="NCBI Taxonomy" id="158898"/>
    <lineage>
        <taxon>Bacteria</taxon>
        <taxon>Bacillati</taxon>
        <taxon>Actinomycetota</taxon>
        <taxon>Actinomycetes</taxon>
        <taxon>Mycobacteriales</taxon>
        <taxon>Gordoniaceae</taxon>
        <taxon>Gordonia</taxon>
    </lineage>
</organism>
<dbReference type="InterPro" id="IPR043519">
    <property type="entry name" value="NT_sf"/>
</dbReference>
<name>A0A1H2JSW1_9ACTN</name>
<dbReference type="InterPro" id="IPR002934">
    <property type="entry name" value="Polymerase_NTP_transf_dom"/>
</dbReference>
<dbReference type="CDD" id="cd05403">
    <property type="entry name" value="NT_KNTase_like"/>
    <property type="match status" value="1"/>
</dbReference>
<dbReference type="SUPFAM" id="SSF81301">
    <property type="entry name" value="Nucleotidyltransferase"/>
    <property type="match status" value="1"/>
</dbReference>
<reference evidence="2 3" key="1">
    <citation type="submission" date="2016-10" db="EMBL/GenBank/DDBJ databases">
        <authorList>
            <person name="de Groot N.N."/>
        </authorList>
    </citation>
    <scope>NUCLEOTIDE SEQUENCE [LARGE SCALE GENOMIC DNA]</scope>
    <source>
        <strain evidence="2 3">DSM 44215</strain>
    </source>
</reference>
<feature type="domain" description="Polymerase nucleotidyl transferase" evidence="1">
    <location>
        <begin position="189"/>
        <end position="216"/>
    </location>
</feature>
<dbReference type="Gene3D" id="3.30.460.10">
    <property type="entry name" value="Beta Polymerase, domain 2"/>
    <property type="match status" value="1"/>
</dbReference>
<evidence type="ECO:0000313" key="2">
    <source>
        <dbReference type="EMBL" id="SDU59477.1"/>
    </source>
</evidence>
<evidence type="ECO:0000313" key="3">
    <source>
        <dbReference type="Proteomes" id="UP000183180"/>
    </source>
</evidence>